<evidence type="ECO:0000313" key="2">
    <source>
        <dbReference type="EMBL" id="ERN07507.1"/>
    </source>
</evidence>
<sequence>MLKHNGSLDMMQLSEIERDGSGATPRHCCSMGRGEMRYFVGRGETEYFEERACSHKEYGIESTHPQVFQALNASNLKLWNSFPTVHSNCNPSPPLAY</sequence>
<gene>
    <name evidence="2" type="ORF">AMTR_s00154p00013100</name>
</gene>
<organism evidence="2 3">
    <name type="scientific">Amborella trichopoda</name>
    <dbReference type="NCBI Taxonomy" id="13333"/>
    <lineage>
        <taxon>Eukaryota</taxon>
        <taxon>Viridiplantae</taxon>
        <taxon>Streptophyta</taxon>
        <taxon>Embryophyta</taxon>
        <taxon>Tracheophyta</taxon>
        <taxon>Spermatophyta</taxon>
        <taxon>Magnoliopsida</taxon>
        <taxon>Amborellales</taxon>
        <taxon>Amborellaceae</taxon>
        <taxon>Amborella</taxon>
    </lineage>
</organism>
<dbReference type="Proteomes" id="UP000017836">
    <property type="component" value="Unassembled WGS sequence"/>
</dbReference>
<feature type="region of interest" description="Disordered" evidence="1">
    <location>
        <begin position="1"/>
        <end position="27"/>
    </location>
</feature>
<evidence type="ECO:0000313" key="3">
    <source>
        <dbReference type="Proteomes" id="UP000017836"/>
    </source>
</evidence>
<proteinExistence type="predicted"/>
<reference evidence="3" key="1">
    <citation type="journal article" date="2013" name="Science">
        <title>The Amborella genome and the evolution of flowering plants.</title>
        <authorList>
            <consortium name="Amborella Genome Project"/>
        </authorList>
    </citation>
    <scope>NUCLEOTIDE SEQUENCE [LARGE SCALE GENOMIC DNA]</scope>
</reference>
<dbReference type="EMBL" id="KI393735">
    <property type="protein sequence ID" value="ERN07507.1"/>
    <property type="molecule type" value="Genomic_DNA"/>
</dbReference>
<name>W1PC51_AMBTC</name>
<dbReference type="HOGENOM" id="CLU_2349583_0_0_1"/>
<dbReference type="AlphaFoldDB" id="W1PC51"/>
<accession>W1PC51</accession>
<dbReference type="Gramene" id="ERN07507">
    <property type="protein sequence ID" value="ERN07507"/>
    <property type="gene ID" value="AMTR_s00154p00013100"/>
</dbReference>
<keyword evidence="3" id="KW-1185">Reference proteome</keyword>
<protein>
    <submittedName>
        <fullName evidence="2">Uncharacterized protein</fullName>
    </submittedName>
</protein>
<evidence type="ECO:0000256" key="1">
    <source>
        <dbReference type="SAM" id="MobiDB-lite"/>
    </source>
</evidence>